<accession>A0A7G2JX33</accession>
<comment type="caution">
    <text evidence="1">The sequence shown here is derived from an EMBL/GenBank/DDBJ whole genome shotgun (WGS) entry which is preliminary data.</text>
</comment>
<gene>
    <name evidence="1" type="ORF">HAINFHK1212_0499</name>
</gene>
<reference evidence="1" key="1">
    <citation type="journal article" date="2010" name="Genomics">
        <title>Tracing phylogenomic events leading to diversity of Haemophilus influenzae and the emergence of Brazilian Purpuric Fever (BPF)-associated clones.</title>
        <authorList>
            <person name="Papazisi L."/>
            <person name="Ratnayake S."/>
            <person name="Remortel B.G."/>
            <person name="Bock G.R."/>
            <person name="Liang W."/>
            <person name="Saeed A.I."/>
            <person name="Liu J."/>
            <person name="Fleischmann R.D."/>
            <person name="Kilian M."/>
            <person name="Peterson S.N."/>
        </authorList>
    </citation>
    <scope>NUCLEOTIDE SEQUENCE [LARGE SCALE GENOMIC DNA]</scope>
    <source>
        <strain evidence="1">HK1212</strain>
    </source>
</reference>
<protein>
    <submittedName>
        <fullName evidence="1">Uncharacterized protein</fullName>
    </submittedName>
</protein>
<evidence type="ECO:0000313" key="1">
    <source>
        <dbReference type="EMBL" id="EFA27814.1"/>
    </source>
</evidence>
<dbReference type="EMBL" id="ABFC01001118">
    <property type="protein sequence ID" value="EFA27814.1"/>
    <property type="molecule type" value="Genomic_DNA"/>
</dbReference>
<dbReference type="AlphaFoldDB" id="A0A7G2JX33"/>
<name>A0A7G2JX33_HAEIF</name>
<sequence>MLYKMKKYYIFMHNYASTINKKSQKIWDFKNLIEINRTLGLFCHFKLN</sequence>
<organism evidence="1">
    <name type="scientific">Haemophilus influenzae HK1212</name>
    <dbReference type="NCBI Taxonomy" id="456482"/>
    <lineage>
        <taxon>Bacteria</taxon>
        <taxon>Pseudomonadati</taxon>
        <taxon>Pseudomonadota</taxon>
        <taxon>Gammaproteobacteria</taxon>
        <taxon>Pasteurellales</taxon>
        <taxon>Pasteurellaceae</taxon>
        <taxon>Haemophilus</taxon>
    </lineage>
</organism>
<proteinExistence type="predicted"/>